<evidence type="ECO:0000313" key="2">
    <source>
        <dbReference type="Proteomes" id="UP001372834"/>
    </source>
</evidence>
<evidence type="ECO:0000313" key="1">
    <source>
        <dbReference type="EMBL" id="KAK6632546.1"/>
    </source>
</evidence>
<dbReference type="EMBL" id="JAWJWE010000007">
    <property type="protein sequence ID" value="KAK6632546.1"/>
    <property type="molecule type" value="Genomic_DNA"/>
</dbReference>
<dbReference type="Proteomes" id="UP001372834">
    <property type="component" value="Unassembled WGS sequence"/>
</dbReference>
<gene>
    <name evidence="1" type="ORF">RUM43_013314</name>
</gene>
<accession>A0AAN8P1T5</accession>
<sequence>MTYPRVISSLTDRALLHFVHCKNLRHLEILFDNSEEADWIYRRVRHVSHECDIDGVCSLGLDKLLASWDELQIPVD</sequence>
<comment type="caution">
    <text evidence="1">The sequence shown here is derived from an EMBL/GenBank/DDBJ whole genome shotgun (WGS) entry which is preliminary data.</text>
</comment>
<name>A0AAN8P1T5_POLSC</name>
<dbReference type="AlphaFoldDB" id="A0AAN8P1T5"/>
<reference evidence="1 2" key="1">
    <citation type="submission" date="2023-10" db="EMBL/GenBank/DDBJ databases">
        <title>Genomes of two closely related lineages of the louse Polyplax serrata with different host specificities.</title>
        <authorList>
            <person name="Martinu J."/>
            <person name="Tarabai H."/>
            <person name="Stefka J."/>
            <person name="Hypsa V."/>
        </authorList>
    </citation>
    <scope>NUCLEOTIDE SEQUENCE [LARGE SCALE GENOMIC DNA]</scope>
    <source>
        <strain evidence="1">HR10_N</strain>
    </source>
</reference>
<proteinExistence type="predicted"/>
<protein>
    <submittedName>
        <fullName evidence="1">Uncharacterized protein</fullName>
    </submittedName>
</protein>
<organism evidence="1 2">
    <name type="scientific">Polyplax serrata</name>
    <name type="common">Common mouse louse</name>
    <dbReference type="NCBI Taxonomy" id="468196"/>
    <lineage>
        <taxon>Eukaryota</taxon>
        <taxon>Metazoa</taxon>
        <taxon>Ecdysozoa</taxon>
        <taxon>Arthropoda</taxon>
        <taxon>Hexapoda</taxon>
        <taxon>Insecta</taxon>
        <taxon>Pterygota</taxon>
        <taxon>Neoptera</taxon>
        <taxon>Paraneoptera</taxon>
        <taxon>Psocodea</taxon>
        <taxon>Troctomorpha</taxon>
        <taxon>Phthiraptera</taxon>
        <taxon>Anoplura</taxon>
        <taxon>Polyplacidae</taxon>
        <taxon>Polyplax</taxon>
    </lineage>
</organism>